<protein>
    <recommendedName>
        <fullName evidence="6">Kelch motif family protein</fullName>
    </recommendedName>
</protein>
<evidence type="ECO:0000256" key="1">
    <source>
        <dbReference type="ARBA" id="ARBA00022441"/>
    </source>
</evidence>
<evidence type="ECO:0000256" key="3">
    <source>
        <dbReference type="SAM" id="MobiDB-lite"/>
    </source>
</evidence>
<dbReference type="EMBL" id="RRYP01001477">
    <property type="protein sequence ID" value="TNV85901.1"/>
    <property type="molecule type" value="Genomic_DNA"/>
</dbReference>
<dbReference type="Gene3D" id="2.120.10.80">
    <property type="entry name" value="Kelch-type beta propeller"/>
    <property type="match status" value="2"/>
</dbReference>
<name>A0A8J8P5E9_HALGN</name>
<reference evidence="4" key="1">
    <citation type="submission" date="2019-06" db="EMBL/GenBank/DDBJ databases">
        <authorList>
            <person name="Zheng W."/>
        </authorList>
    </citation>
    <scope>NUCLEOTIDE SEQUENCE</scope>
    <source>
        <strain evidence="4">QDHG01</strain>
    </source>
</reference>
<comment type="caution">
    <text evidence="4">The sequence shown here is derived from an EMBL/GenBank/DDBJ whole genome shotgun (WGS) entry which is preliminary data.</text>
</comment>
<dbReference type="InterPro" id="IPR015915">
    <property type="entry name" value="Kelch-typ_b-propeller"/>
</dbReference>
<feature type="compositionally biased region" description="Low complexity" evidence="3">
    <location>
        <begin position="1"/>
        <end position="14"/>
    </location>
</feature>
<proteinExistence type="predicted"/>
<dbReference type="Pfam" id="PF24681">
    <property type="entry name" value="Kelch_KLHDC2_KLHL20_DRC7"/>
    <property type="match status" value="1"/>
</dbReference>
<sequence>MPSQMSLGQQQQQLMRHRDSHEEENSPKFRKSRLSRQSMLKPRKEKSPHEAQAVISEDNQRYKSVDEARQHLRDLIKQNRSMLSDMRDREFQIIQEEIQIKEQSQKRFSEIRGACSYKMPKIRVEAKDKTQRHLKILLENLQGKLSVPLTTKSSIDYMSQANGRNAISSLDRISDSPIVLPDINFKDKKLESQVKEQQDIVKSLRQFKTLKDLNETLLKVPHLSGGVNNSPQRLVRGSSNVESKGDLISMRRSPMGMLAPSLLSKDQSKSTLLEHSIKVKSVSRMDSKQPEAFHLNASYRIGYDQDMFQKFCKLKEDAFNLTKDFYVNVKTNESQKLILHMGEGPSLVKVAQDKALFVGGVAVLPNRHVLLFDQSPHISQRKEQPTLTVFSEFFPREDLRYANREQEELFEELERQGHYSFYHNDRIYIFGGGKGKSTGRYSRDITNDLVIYDFYQQDLTKHTFDKGQLQTRMYHCCFIMDNYLYSVGGQTVGSRIIDSDMLEINLTNYTFRGVEVKNRQFMPALSNMKCACVFQPSRYEATPHPDDPGQISFKRLQAEVNWSEAEHNVKHEGVYFFGGRDSQSIAQNSLIIMTISINANAVIQREYLRPTTQGQSPIPRYMHSMDYYREGNFILVYGGRNDSIPQDKILNDLWLLKLNNLEWQRVLLGGNEYPRQRFNFAHCIIGSKLIVAGGIGHDYKLLKDFQEIELDQKRVKKTFTQRSKMQYMRNQAGSVLNSNSSKNSNLTVNFSSNVGLASYVKGDVIMPTPMIKILQLPDK</sequence>
<feature type="compositionally biased region" description="Basic and acidic residues" evidence="3">
    <location>
        <begin position="16"/>
        <end position="27"/>
    </location>
</feature>
<dbReference type="OrthoDB" id="289745at2759"/>
<evidence type="ECO:0008006" key="6">
    <source>
        <dbReference type="Google" id="ProtNLM"/>
    </source>
</evidence>
<dbReference type="Proteomes" id="UP000785679">
    <property type="component" value="Unassembled WGS sequence"/>
</dbReference>
<keyword evidence="5" id="KW-1185">Reference proteome</keyword>
<dbReference type="PANTHER" id="PTHR46228:SF2">
    <property type="entry name" value="KELCH REPEAT PROTEIN (AFU_ORTHOLOGUE AFUA_4G14350)"/>
    <property type="match status" value="1"/>
</dbReference>
<keyword evidence="2" id="KW-0677">Repeat</keyword>
<dbReference type="AlphaFoldDB" id="A0A8J8P5E9"/>
<organism evidence="4 5">
    <name type="scientific">Halteria grandinella</name>
    <dbReference type="NCBI Taxonomy" id="5974"/>
    <lineage>
        <taxon>Eukaryota</taxon>
        <taxon>Sar</taxon>
        <taxon>Alveolata</taxon>
        <taxon>Ciliophora</taxon>
        <taxon>Intramacronucleata</taxon>
        <taxon>Spirotrichea</taxon>
        <taxon>Stichotrichia</taxon>
        <taxon>Sporadotrichida</taxon>
        <taxon>Halteriidae</taxon>
        <taxon>Halteria</taxon>
    </lineage>
</organism>
<gene>
    <name evidence="4" type="ORF">FGO68_gene8637</name>
</gene>
<evidence type="ECO:0000313" key="4">
    <source>
        <dbReference type="EMBL" id="TNV85901.1"/>
    </source>
</evidence>
<evidence type="ECO:0000256" key="2">
    <source>
        <dbReference type="ARBA" id="ARBA00022737"/>
    </source>
</evidence>
<keyword evidence="1" id="KW-0880">Kelch repeat</keyword>
<dbReference type="SUPFAM" id="SSF117281">
    <property type="entry name" value="Kelch motif"/>
    <property type="match status" value="1"/>
</dbReference>
<evidence type="ECO:0000313" key="5">
    <source>
        <dbReference type="Proteomes" id="UP000785679"/>
    </source>
</evidence>
<dbReference type="PANTHER" id="PTHR46228">
    <property type="entry name" value="KELCH DOMAIN-CONTAINING PROTEIN"/>
    <property type="match status" value="1"/>
</dbReference>
<feature type="region of interest" description="Disordered" evidence="3">
    <location>
        <begin position="1"/>
        <end position="56"/>
    </location>
</feature>
<accession>A0A8J8P5E9</accession>